<name>A0A8S3Z9A9_9EUPU</name>
<proteinExistence type="predicted"/>
<dbReference type="SUPFAM" id="SSF49785">
    <property type="entry name" value="Galactose-binding domain-like"/>
    <property type="match status" value="1"/>
</dbReference>
<protein>
    <recommendedName>
        <fullName evidence="7">Laminin N-terminal domain-containing protein</fullName>
    </recommendedName>
</protein>
<dbReference type="GO" id="GO:0009888">
    <property type="term" value="P:tissue development"/>
    <property type="evidence" value="ECO:0007669"/>
    <property type="project" value="TreeGrafter"/>
</dbReference>
<comment type="caution">
    <text evidence="8">The sequence shown here is derived from an EMBL/GenBank/DDBJ whole genome shotgun (WGS) entry which is preliminary data.</text>
</comment>
<dbReference type="Gene3D" id="2.60.120.260">
    <property type="entry name" value="Galactose-binding domain-like"/>
    <property type="match status" value="1"/>
</dbReference>
<feature type="chain" id="PRO_5035861597" description="Laminin N-terminal domain-containing protein" evidence="6">
    <location>
        <begin position="22"/>
        <end position="351"/>
    </location>
</feature>
<dbReference type="Pfam" id="PF24973">
    <property type="entry name" value="EGF_LMN_ATRN"/>
    <property type="match status" value="1"/>
</dbReference>
<keyword evidence="2" id="KW-0677">Repeat</keyword>
<dbReference type="GO" id="GO:0009887">
    <property type="term" value="P:animal organ morphogenesis"/>
    <property type="evidence" value="ECO:0007669"/>
    <property type="project" value="TreeGrafter"/>
</dbReference>
<evidence type="ECO:0000313" key="8">
    <source>
        <dbReference type="EMBL" id="CAG5125933.1"/>
    </source>
</evidence>
<evidence type="ECO:0000259" key="7">
    <source>
        <dbReference type="PROSITE" id="PS51117"/>
    </source>
</evidence>
<dbReference type="SMART" id="SM00180">
    <property type="entry name" value="EGF_Lam"/>
    <property type="match status" value="1"/>
</dbReference>
<evidence type="ECO:0000256" key="3">
    <source>
        <dbReference type="ARBA" id="ARBA00023157"/>
    </source>
</evidence>
<dbReference type="SMART" id="SM00136">
    <property type="entry name" value="LamNT"/>
    <property type="match status" value="1"/>
</dbReference>
<dbReference type="PANTHER" id="PTHR10574">
    <property type="entry name" value="NETRIN/LAMININ-RELATED"/>
    <property type="match status" value="1"/>
</dbReference>
<dbReference type="EMBL" id="CAJHNH020002209">
    <property type="protein sequence ID" value="CAG5125933.1"/>
    <property type="molecule type" value="Genomic_DNA"/>
</dbReference>
<reference evidence="8" key="1">
    <citation type="submission" date="2021-04" db="EMBL/GenBank/DDBJ databases">
        <authorList>
            <consortium name="Molecular Ecology Group"/>
        </authorList>
    </citation>
    <scope>NUCLEOTIDE SEQUENCE</scope>
</reference>
<dbReference type="Pfam" id="PF00055">
    <property type="entry name" value="Laminin_N"/>
    <property type="match status" value="1"/>
</dbReference>
<dbReference type="PANTHER" id="PTHR10574:SF365">
    <property type="entry name" value="NETRIN-A-RELATED"/>
    <property type="match status" value="1"/>
</dbReference>
<dbReference type="PROSITE" id="PS51117">
    <property type="entry name" value="LAMININ_NTER"/>
    <property type="match status" value="1"/>
</dbReference>
<dbReference type="AlphaFoldDB" id="A0A8S3Z9A9"/>
<dbReference type="GO" id="GO:0005604">
    <property type="term" value="C:basement membrane"/>
    <property type="evidence" value="ECO:0007669"/>
    <property type="project" value="TreeGrafter"/>
</dbReference>
<sequence length="351" mass="39332">MSLVVYVFLVLLGSTELGARASKHKYLDSMFATKGGNPDPCYTENGEPKRCIPDFVNAAFGRRVVASSTCGVEPENYCKSSTDKSGEIIRWIISPPFFTRHCFVCDASNPKYSFPPEYLTDLNNPSNLTCWMSKTYTAVQYPSNVTLTLSLDKKYELTYISLQFCSARPHSMAIFKSMDYGKSWVPFQYYSNDCKKMYNKSPKAVVTKANEQEALCSDSYSTIDPLTGARVAYSTLEGRPSALDFENSPVLQDWVTATDIKVVFNKLNTLGDEGKDDDGAKKSYYYSLSDFAVGGRCKCNGHASRCITGRDGRQACDCKHNTAGYDCEKCQPFFYDRPWQRATSREANQCV</sequence>
<evidence type="ECO:0000313" key="9">
    <source>
        <dbReference type="Proteomes" id="UP000678393"/>
    </source>
</evidence>
<dbReference type="GO" id="GO:0008045">
    <property type="term" value="P:motor neuron axon guidance"/>
    <property type="evidence" value="ECO:0007669"/>
    <property type="project" value="TreeGrafter"/>
</dbReference>
<evidence type="ECO:0000256" key="4">
    <source>
        <dbReference type="ARBA" id="ARBA00023180"/>
    </source>
</evidence>
<dbReference type="CDD" id="cd00055">
    <property type="entry name" value="EGF_Lam"/>
    <property type="match status" value="1"/>
</dbReference>
<feature type="signal peptide" evidence="6">
    <location>
        <begin position="1"/>
        <end position="21"/>
    </location>
</feature>
<evidence type="ECO:0000256" key="2">
    <source>
        <dbReference type="ARBA" id="ARBA00022737"/>
    </source>
</evidence>
<feature type="non-terminal residue" evidence="8">
    <location>
        <position position="1"/>
    </location>
</feature>
<dbReference type="InterPro" id="IPR050440">
    <property type="entry name" value="Laminin/Netrin_ECM"/>
</dbReference>
<dbReference type="SUPFAM" id="SSF57196">
    <property type="entry name" value="EGF/Laminin"/>
    <property type="match status" value="1"/>
</dbReference>
<evidence type="ECO:0000256" key="6">
    <source>
        <dbReference type="SAM" id="SignalP"/>
    </source>
</evidence>
<keyword evidence="3" id="KW-1015">Disulfide bond</keyword>
<dbReference type="GO" id="GO:0016358">
    <property type="term" value="P:dendrite development"/>
    <property type="evidence" value="ECO:0007669"/>
    <property type="project" value="TreeGrafter"/>
</dbReference>
<keyword evidence="1 6" id="KW-0732">Signal</keyword>
<dbReference type="Proteomes" id="UP000678393">
    <property type="component" value="Unassembled WGS sequence"/>
</dbReference>
<keyword evidence="5" id="KW-0424">Laminin EGF-like domain</keyword>
<dbReference type="PROSITE" id="PS01248">
    <property type="entry name" value="EGF_LAM_1"/>
    <property type="match status" value="1"/>
</dbReference>
<dbReference type="OrthoDB" id="5984158at2759"/>
<dbReference type="InterPro" id="IPR008211">
    <property type="entry name" value="Laminin_N"/>
</dbReference>
<dbReference type="InterPro" id="IPR008979">
    <property type="entry name" value="Galactose-bd-like_sf"/>
</dbReference>
<gene>
    <name evidence="8" type="ORF">CUNI_LOCUS11491</name>
</gene>
<keyword evidence="9" id="KW-1185">Reference proteome</keyword>
<feature type="domain" description="Laminin N-terminal" evidence="7">
    <location>
        <begin position="47"/>
        <end position="296"/>
    </location>
</feature>
<dbReference type="FunFam" id="2.60.120.260:FF:000098">
    <property type="entry name" value="Netrin-A, isoform B"/>
    <property type="match status" value="1"/>
</dbReference>
<evidence type="ECO:0000256" key="1">
    <source>
        <dbReference type="ARBA" id="ARBA00022729"/>
    </source>
</evidence>
<accession>A0A8S3Z9A9</accession>
<evidence type="ECO:0000256" key="5">
    <source>
        <dbReference type="ARBA" id="ARBA00023292"/>
    </source>
</evidence>
<keyword evidence="4" id="KW-0325">Glycoprotein</keyword>
<dbReference type="InterPro" id="IPR002049">
    <property type="entry name" value="LE_dom"/>
</dbReference>
<dbReference type="InterPro" id="IPR056863">
    <property type="entry name" value="LMN_ATRN_NET-like_EGF"/>
</dbReference>
<organism evidence="8 9">
    <name type="scientific">Candidula unifasciata</name>
    <dbReference type="NCBI Taxonomy" id="100452"/>
    <lineage>
        <taxon>Eukaryota</taxon>
        <taxon>Metazoa</taxon>
        <taxon>Spiralia</taxon>
        <taxon>Lophotrochozoa</taxon>
        <taxon>Mollusca</taxon>
        <taxon>Gastropoda</taxon>
        <taxon>Heterobranchia</taxon>
        <taxon>Euthyneura</taxon>
        <taxon>Panpulmonata</taxon>
        <taxon>Eupulmonata</taxon>
        <taxon>Stylommatophora</taxon>
        <taxon>Helicina</taxon>
        <taxon>Helicoidea</taxon>
        <taxon>Geomitridae</taxon>
        <taxon>Candidula</taxon>
    </lineage>
</organism>